<name>A0ABW2HX02_9ACTN</name>
<organism evidence="2 3">
    <name type="scientific">Paractinoplanes rhizophilus</name>
    <dbReference type="NCBI Taxonomy" id="1416877"/>
    <lineage>
        <taxon>Bacteria</taxon>
        <taxon>Bacillati</taxon>
        <taxon>Actinomycetota</taxon>
        <taxon>Actinomycetes</taxon>
        <taxon>Micromonosporales</taxon>
        <taxon>Micromonosporaceae</taxon>
        <taxon>Paractinoplanes</taxon>
    </lineage>
</organism>
<comment type="caution">
    <text evidence="2">The sequence shown here is derived from an EMBL/GenBank/DDBJ whole genome shotgun (WGS) entry which is preliminary data.</text>
</comment>
<feature type="chain" id="PRO_5046360951" description="Heavy metal-binding domain-containing protein" evidence="1">
    <location>
        <begin position="27"/>
        <end position="295"/>
    </location>
</feature>
<accession>A0ABW2HX02</accession>
<dbReference type="RefSeq" id="WP_378972874.1">
    <property type="nucleotide sequence ID" value="NZ_JBHTBJ010000022.1"/>
</dbReference>
<evidence type="ECO:0000256" key="1">
    <source>
        <dbReference type="SAM" id="SignalP"/>
    </source>
</evidence>
<evidence type="ECO:0000313" key="2">
    <source>
        <dbReference type="EMBL" id="MFC7277371.1"/>
    </source>
</evidence>
<evidence type="ECO:0008006" key="4">
    <source>
        <dbReference type="Google" id="ProtNLM"/>
    </source>
</evidence>
<feature type="signal peptide" evidence="1">
    <location>
        <begin position="1"/>
        <end position="26"/>
    </location>
</feature>
<dbReference type="EMBL" id="JBHTBJ010000022">
    <property type="protein sequence ID" value="MFC7277371.1"/>
    <property type="molecule type" value="Genomic_DNA"/>
</dbReference>
<keyword evidence="1" id="KW-0732">Signal</keyword>
<protein>
    <recommendedName>
        <fullName evidence="4">Heavy metal-binding domain-containing protein</fullName>
    </recommendedName>
</protein>
<dbReference type="Proteomes" id="UP001596548">
    <property type="component" value="Unassembled WGS sequence"/>
</dbReference>
<keyword evidence="3" id="KW-1185">Reference proteome</keyword>
<proteinExistence type="predicted"/>
<gene>
    <name evidence="2" type="ORF">ACFQS1_25545</name>
</gene>
<sequence>MNAAGKLSLFAAGVAVVFGASFAVGAVVVPDGAVAAREAKTGSAGHDGMAADGEMAAAEDVRGLGVAADGLVLSPVEAPAKTGVDGELSLRIVDAGGAPVTGFATSHEKQLHLIVVRADGAEFRHVHPRMDAAGTWTVPWRWTAAGTYRVFADFVPAGRADAGSITLTRTLQIGGAYAPVTPRPHATDDVDGFHVAIDGDLTAGATSELTVTITRDGKPVTALEPYLGSFGHLVALREGDLGYLHVHAETGATSGPAIRFGAEVPTAGRYLLYLDFKIGGKVRTADFVLDGRNAR</sequence>
<reference evidence="3" key="1">
    <citation type="journal article" date="2019" name="Int. J. Syst. Evol. Microbiol.">
        <title>The Global Catalogue of Microorganisms (GCM) 10K type strain sequencing project: providing services to taxonomists for standard genome sequencing and annotation.</title>
        <authorList>
            <consortium name="The Broad Institute Genomics Platform"/>
            <consortium name="The Broad Institute Genome Sequencing Center for Infectious Disease"/>
            <person name="Wu L."/>
            <person name="Ma J."/>
        </authorList>
    </citation>
    <scope>NUCLEOTIDE SEQUENCE [LARGE SCALE GENOMIC DNA]</scope>
    <source>
        <strain evidence="3">XZYJT-10</strain>
    </source>
</reference>
<evidence type="ECO:0000313" key="3">
    <source>
        <dbReference type="Proteomes" id="UP001596548"/>
    </source>
</evidence>